<proteinExistence type="predicted"/>
<dbReference type="EMBL" id="MVBN01000004">
    <property type="protein sequence ID" value="OOK74788.1"/>
    <property type="molecule type" value="Genomic_DNA"/>
</dbReference>
<reference evidence="5 6" key="1">
    <citation type="submission" date="2017-02" db="EMBL/GenBank/DDBJ databases">
        <title>Complete genome sequences of Mycobacterium kansasii strains isolated from rhesus macaques.</title>
        <authorList>
            <person name="Panda A."/>
            <person name="Nagaraj S."/>
            <person name="Zhao X."/>
            <person name="Tettelin H."/>
            <person name="Detolla L.J."/>
        </authorList>
    </citation>
    <scope>NUCLEOTIDE SEQUENCE [LARGE SCALE GENOMIC DNA]</scope>
    <source>
        <strain evidence="4 5">11-3469</strain>
        <strain evidence="3 6">11-3813</strain>
    </source>
</reference>
<feature type="transmembrane region" description="Helical" evidence="1">
    <location>
        <begin position="40"/>
        <end position="58"/>
    </location>
</feature>
<evidence type="ECO:0000313" key="5">
    <source>
        <dbReference type="Proteomes" id="UP000188532"/>
    </source>
</evidence>
<dbReference type="AlphaFoldDB" id="A0A1V3WUQ7"/>
<evidence type="ECO:0000256" key="1">
    <source>
        <dbReference type="SAM" id="Phobius"/>
    </source>
</evidence>
<protein>
    <submittedName>
        <fullName evidence="3">Putative membrane protein</fullName>
    </submittedName>
</protein>
<name>A0A1V3WUQ7_MYCKA</name>
<comment type="caution">
    <text evidence="3">The sequence shown here is derived from an EMBL/GenBank/DDBJ whole genome shotgun (WGS) entry which is preliminary data.</text>
</comment>
<feature type="chain" id="PRO_5010667438" evidence="2">
    <location>
        <begin position="24"/>
        <end position="76"/>
    </location>
</feature>
<evidence type="ECO:0000313" key="6">
    <source>
        <dbReference type="Proteomes" id="UP000189229"/>
    </source>
</evidence>
<gene>
    <name evidence="4" type="ORF">BZL29_4616</name>
    <name evidence="3" type="ORF">BZL30_6629</name>
</gene>
<keyword evidence="1" id="KW-0472">Membrane</keyword>
<accession>A0A1V3WUQ7</accession>
<dbReference type="EMBL" id="MVBM01000006">
    <property type="protein sequence ID" value="OOK70694.1"/>
    <property type="molecule type" value="Genomic_DNA"/>
</dbReference>
<keyword evidence="1" id="KW-1133">Transmembrane helix</keyword>
<dbReference type="GeneID" id="29700107"/>
<feature type="signal peptide" evidence="2">
    <location>
        <begin position="1"/>
        <end position="23"/>
    </location>
</feature>
<evidence type="ECO:0000313" key="4">
    <source>
        <dbReference type="EMBL" id="OOK74788.1"/>
    </source>
</evidence>
<dbReference type="STRING" id="1768.B1T50_11310"/>
<sequence length="76" mass="8104">MKTGDKRLLVVVLCCAAATCAVAGLVTHNRTSTPLTLGEVLVTAVVPLGLLAYLTVYYTRKRVPDDDSTDQNPASR</sequence>
<evidence type="ECO:0000256" key="2">
    <source>
        <dbReference type="SAM" id="SignalP"/>
    </source>
</evidence>
<dbReference type="Proteomes" id="UP000188532">
    <property type="component" value="Unassembled WGS sequence"/>
</dbReference>
<keyword evidence="2" id="KW-0732">Signal</keyword>
<organism evidence="3 6">
    <name type="scientific">Mycobacterium kansasii</name>
    <dbReference type="NCBI Taxonomy" id="1768"/>
    <lineage>
        <taxon>Bacteria</taxon>
        <taxon>Bacillati</taxon>
        <taxon>Actinomycetota</taxon>
        <taxon>Actinomycetes</taxon>
        <taxon>Mycobacteriales</taxon>
        <taxon>Mycobacteriaceae</taxon>
        <taxon>Mycobacterium</taxon>
    </lineage>
</organism>
<keyword evidence="1" id="KW-0812">Transmembrane</keyword>
<dbReference type="Proteomes" id="UP000189229">
    <property type="component" value="Unassembled WGS sequence"/>
</dbReference>
<evidence type="ECO:0000313" key="3">
    <source>
        <dbReference type="EMBL" id="OOK70694.1"/>
    </source>
</evidence>
<dbReference type="RefSeq" id="WP_023368155.1">
    <property type="nucleotide sequence ID" value="NZ_BLYZ01000002.1"/>
</dbReference>